<gene>
    <name evidence="2" type="ORF">E2I00_013216</name>
</gene>
<evidence type="ECO:0000256" key="1">
    <source>
        <dbReference type="SAM" id="MobiDB-lite"/>
    </source>
</evidence>
<organism evidence="2 3">
    <name type="scientific">Balaenoptera physalus</name>
    <name type="common">Fin whale</name>
    <name type="synonym">Balaena physalus</name>
    <dbReference type="NCBI Taxonomy" id="9770"/>
    <lineage>
        <taxon>Eukaryota</taxon>
        <taxon>Metazoa</taxon>
        <taxon>Chordata</taxon>
        <taxon>Craniata</taxon>
        <taxon>Vertebrata</taxon>
        <taxon>Euteleostomi</taxon>
        <taxon>Mammalia</taxon>
        <taxon>Eutheria</taxon>
        <taxon>Laurasiatheria</taxon>
        <taxon>Artiodactyla</taxon>
        <taxon>Whippomorpha</taxon>
        <taxon>Cetacea</taxon>
        <taxon>Mysticeti</taxon>
        <taxon>Balaenopteridae</taxon>
        <taxon>Balaenoptera</taxon>
    </lineage>
</organism>
<keyword evidence="3" id="KW-1185">Reference proteome</keyword>
<feature type="compositionally biased region" description="Acidic residues" evidence="1">
    <location>
        <begin position="228"/>
        <end position="238"/>
    </location>
</feature>
<dbReference type="EMBL" id="SGJD01001642">
    <property type="protein sequence ID" value="KAB0398978.1"/>
    <property type="molecule type" value="Genomic_DNA"/>
</dbReference>
<feature type="region of interest" description="Disordered" evidence="1">
    <location>
        <begin position="133"/>
        <end position="171"/>
    </location>
</feature>
<evidence type="ECO:0000313" key="3">
    <source>
        <dbReference type="Proteomes" id="UP000437017"/>
    </source>
</evidence>
<feature type="region of interest" description="Disordered" evidence="1">
    <location>
        <begin position="220"/>
        <end position="298"/>
    </location>
</feature>
<name>A0A643CG94_BALPH</name>
<reference evidence="2 3" key="1">
    <citation type="journal article" date="2019" name="PLoS ONE">
        <title>Genomic analyses reveal an absence of contemporary introgressive admixture between fin whales and blue whales, despite known hybrids.</title>
        <authorList>
            <person name="Westbury M.V."/>
            <person name="Petersen B."/>
            <person name="Lorenzen E.D."/>
        </authorList>
    </citation>
    <scope>NUCLEOTIDE SEQUENCE [LARGE SCALE GENOMIC DNA]</scope>
    <source>
        <strain evidence="2">FinWhale-01</strain>
    </source>
</reference>
<dbReference type="OrthoDB" id="9685894at2759"/>
<dbReference type="PANTHER" id="PTHR28604:SF2">
    <property type="entry name" value="RIKEN CDNA 2610028H24 GENE"/>
    <property type="match status" value="1"/>
</dbReference>
<dbReference type="InterPro" id="IPR038915">
    <property type="entry name" value="PRR29-like"/>
</dbReference>
<sequence>MLDSSVADRLTRLTLKLLEKKLKQEREDVEAGSEDPHLTPGNEDGPEAALRSALRMRKDLLQRLWVGHAATGSLGLSSLQLKLRPELRANTGQWSTLGKYAEGAAPPPPTTIIQQLPQQPLIAQIPLPQAFPTQQSGSIKEAKRQKPPSVHHHYHYAPPAPLQASPTPGSPAGYSTWPPVVSATALPPAASFLPTVWHVAGPSVAALSTTIKKLPQGVVRTKPRAREEEEEEEEEEEVRESSGCLVGDSENEETHIWRTRPQNTNRPQAYRFHPERPCVTSPKADKSGTVAETLHTTD</sequence>
<feature type="compositionally biased region" description="Basic residues" evidence="1">
    <location>
        <begin position="143"/>
        <end position="155"/>
    </location>
</feature>
<evidence type="ECO:0000313" key="2">
    <source>
        <dbReference type="EMBL" id="KAB0398978.1"/>
    </source>
</evidence>
<feature type="region of interest" description="Disordered" evidence="1">
    <location>
        <begin position="24"/>
        <end position="48"/>
    </location>
</feature>
<protein>
    <submittedName>
        <fullName evidence="2">Uncharacterized protein</fullName>
    </submittedName>
</protein>
<dbReference type="AlphaFoldDB" id="A0A643CG94"/>
<dbReference type="PANTHER" id="PTHR28604">
    <property type="match status" value="1"/>
</dbReference>
<comment type="caution">
    <text evidence="2">The sequence shown here is derived from an EMBL/GenBank/DDBJ whole genome shotgun (WGS) entry which is preliminary data.</text>
</comment>
<accession>A0A643CG94</accession>
<proteinExistence type="predicted"/>
<dbReference type="Proteomes" id="UP000437017">
    <property type="component" value="Unassembled WGS sequence"/>
</dbReference>